<dbReference type="GO" id="GO:0009279">
    <property type="term" value="C:cell outer membrane"/>
    <property type="evidence" value="ECO:0007669"/>
    <property type="project" value="InterPro"/>
</dbReference>
<evidence type="ECO:0008006" key="3">
    <source>
        <dbReference type="Google" id="ProtNLM"/>
    </source>
</evidence>
<gene>
    <name evidence="1" type="ORF">CFH90_08455</name>
</gene>
<dbReference type="Proteomes" id="UP000276980">
    <property type="component" value="Chromosome"/>
</dbReference>
<dbReference type="GO" id="GO:0005507">
    <property type="term" value="F:copper ion binding"/>
    <property type="evidence" value="ECO:0007669"/>
    <property type="project" value="InterPro"/>
</dbReference>
<reference evidence="1 2" key="1">
    <citation type="submission" date="2017-06" db="EMBL/GenBank/DDBJ databases">
        <title>Complete Genome Sequence of the Carbazole-Degrading Bacterium Acinetobacter johnsonii IC001.</title>
        <authorList>
            <person name="Vejarano F."/>
            <person name="Suzuki-Minakuchi C."/>
            <person name="Ohtsubo Y."/>
            <person name="Tsuda M."/>
            <person name="Okada K."/>
            <person name="Nojiri H."/>
        </authorList>
    </citation>
    <scope>NUCLEOTIDE SEQUENCE [LARGE SCALE GENOMIC DNA]</scope>
    <source>
        <strain evidence="1 2">IC001</strain>
    </source>
</reference>
<evidence type="ECO:0000313" key="1">
    <source>
        <dbReference type="EMBL" id="AZN64051.1"/>
    </source>
</evidence>
<dbReference type="AlphaFoldDB" id="A0A3Q8XDH1"/>
<dbReference type="EMBL" id="CP022298">
    <property type="protein sequence ID" value="AZN64051.1"/>
    <property type="molecule type" value="Genomic_DNA"/>
</dbReference>
<name>A0A3Q8XDH1_ACIJO</name>
<proteinExistence type="predicted"/>
<sequence>MGLKTRYEIAKRIKPFVDVAYQYEKGQKLTSMQQASNSEKGWLYGAGIEFF</sequence>
<dbReference type="GO" id="GO:0006878">
    <property type="term" value="P:intracellular copper ion homeostasis"/>
    <property type="evidence" value="ECO:0007669"/>
    <property type="project" value="InterPro"/>
</dbReference>
<accession>A0A3Q8XDH1</accession>
<organism evidence="1 2">
    <name type="scientific">Acinetobacter johnsonii</name>
    <dbReference type="NCBI Taxonomy" id="40214"/>
    <lineage>
        <taxon>Bacteria</taxon>
        <taxon>Pseudomonadati</taxon>
        <taxon>Pseudomonadota</taxon>
        <taxon>Gammaproteobacteria</taxon>
        <taxon>Moraxellales</taxon>
        <taxon>Moraxellaceae</taxon>
        <taxon>Acinetobacter</taxon>
    </lineage>
</organism>
<protein>
    <recommendedName>
        <fullName evidence="3">Copper resistance protein B</fullName>
    </recommendedName>
</protein>
<evidence type="ECO:0000313" key="2">
    <source>
        <dbReference type="Proteomes" id="UP000276980"/>
    </source>
</evidence>